<feature type="signal peptide" evidence="1">
    <location>
        <begin position="1"/>
        <end position="27"/>
    </location>
</feature>
<reference evidence="2 3" key="1">
    <citation type="submission" date="2016-10" db="EMBL/GenBank/DDBJ databases">
        <authorList>
            <person name="de Groot N.N."/>
        </authorList>
    </citation>
    <scope>NUCLEOTIDE SEQUENCE [LARGE SCALE GENOMIC DNA]</scope>
    <source>
        <strain evidence="2 3">DSM 2872</strain>
    </source>
</reference>
<accession>A0A1H3YDW2</accession>
<protein>
    <recommendedName>
        <fullName evidence="4">Lipoprotein</fullName>
    </recommendedName>
</protein>
<evidence type="ECO:0008006" key="4">
    <source>
        <dbReference type="Google" id="ProtNLM"/>
    </source>
</evidence>
<sequence>MTGKIAKYMLVTALLGIMAVTSGCALARGASAVWHYHENRNKHSALSNKIEEENCARWWMTANLSDEAARLLQMDLYI</sequence>
<dbReference type="OrthoDB" id="1668210at2"/>
<evidence type="ECO:0000256" key="1">
    <source>
        <dbReference type="SAM" id="SignalP"/>
    </source>
</evidence>
<evidence type="ECO:0000313" key="2">
    <source>
        <dbReference type="EMBL" id="SEA09716.1"/>
    </source>
</evidence>
<keyword evidence="1" id="KW-0732">Signal</keyword>
<proteinExistence type="predicted"/>
<evidence type="ECO:0000313" key="3">
    <source>
        <dbReference type="Proteomes" id="UP000183469"/>
    </source>
</evidence>
<dbReference type="AlphaFoldDB" id="A0A1H3YDW2"/>
<dbReference type="RefSeq" id="WP_074672366.1">
    <property type="nucleotide sequence ID" value="NZ_FNQG01000008.1"/>
</dbReference>
<dbReference type="Proteomes" id="UP000183469">
    <property type="component" value="Unassembled WGS sequence"/>
</dbReference>
<name>A0A1H3YDW2_SELRU</name>
<organism evidence="2 3">
    <name type="scientific">Selenomonas ruminantium</name>
    <dbReference type="NCBI Taxonomy" id="971"/>
    <lineage>
        <taxon>Bacteria</taxon>
        <taxon>Bacillati</taxon>
        <taxon>Bacillota</taxon>
        <taxon>Negativicutes</taxon>
        <taxon>Selenomonadales</taxon>
        <taxon>Selenomonadaceae</taxon>
        <taxon>Selenomonas</taxon>
    </lineage>
</organism>
<dbReference type="PROSITE" id="PS51257">
    <property type="entry name" value="PROKAR_LIPOPROTEIN"/>
    <property type="match status" value="1"/>
</dbReference>
<dbReference type="EMBL" id="FNQG01000008">
    <property type="protein sequence ID" value="SEA09716.1"/>
    <property type="molecule type" value="Genomic_DNA"/>
</dbReference>
<feature type="chain" id="PRO_5010187120" description="Lipoprotein" evidence="1">
    <location>
        <begin position="28"/>
        <end position="78"/>
    </location>
</feature>
<gene>
    <name evidence="2" type="ORF">SAMN05660648_01918</name>
</gene>